<keyword evidence="3" id="KW-1185">Reference proteome</keyword>
<dbReference type="STRING" id="1076256.A0A2H3AY35"/>
<feature type="compositionally biased region" description="Polar residues" evidence="1">
    <location>
        <begin position="947"/>
        <end position="962"/>
    </location>
</feature>
<feature type="region of interest" description="Disordered" evidence="1">
    <location>
        <begin position="930"/>
        <end position="990"/>
    </location>
</feature>
<sequence>MHPGKKVQPPPPSRVVKVCPGITAAYDSRVSLYLAASGVTGGGGRSITTLSEEQYGVPYRDLGPERQAAICTAQFHTRTWRNDTTVNVMAVFACRKLPCKAMFEVDTKDLSIPMPCGSCILIHSSRAFENTLARDWKTIAEDQDKTQKYTPGIFRNETQGKIFARRKGVEKLFEEVRSEDSVLMRYVSHVLSGHFKDSQVFMGLVEAMTAAKDREIRGVRMQNFKYNTDYREFMALVNTISSRASRTIAQEFKVETSRSMKGQEAAKPRFPIGIEDRTFEFAKQYCDEYHYPHNFPLGLSVDDTKVFASLQPLHDRGAGKKGEWYLLGGIDDNTKIRIPDIEALETFLNDQTIPKATKIRLWVLQIPLPVVPPLALAILPIGSTIKGPELAKHQTMLMKGLIAQGLRIISNASDGAAVEQDCQHRLAAAGQENREYLIQPPTPDYSPISVPLLSLDGNIFVNIQDSKHGLKTFHNNIFTGARVVTLGNFLVYYEQIRDIAVDKSGPLYERDVIRYDKQDDNAASRLFSSELLCHASQDPKRNLGVVVYTFVFGEFIDAYQSRTMSHKERAKISIRTLLFMETWQHFLKKQGYSQAQHFISSQAYDIAKTLATGLLGVMVIYRDHLPRPVPLLTWKLCSDGNERTFSGMRGLIPDFSVVQAIIMAPKLRLMIRANFKKTANGYQHTFMLDGELDYELLKCFPSDIDFTEAYRLALEENETLWTLLGLHPSIIEGAPAPSLESLPVSSDPLPDVEIDDQEPPSNETILEGLQNAIDSINSATNLTLAEENELEALTFAAVALSVEKLARMYVTIASLGSSTDTAEQIKADVQRAIAVNPQLVSAVLQNLLDNTTLETEGPPCSVIEVTPSELEPLISIRQSHQTVQAMKGVRTYKPPMAQQQRPKTKPDDTPKEISKEQELAQRINSIIHRAQDWGSSTGLNRKMRWTGESSNAPAANSGNTANAEVAAKGRASEVSSLGGSETQALTKSYK</sequence>
<evidence type="ECO:0000313" key="2">
    <source>
        <dbReference type="EMBL" id="PBK63611.1"/>
    </source>
</evidence>
<feature type="compositionally biased region" description="Polar residues" evidence="1">
    <location>
        <begin position="973"/>
        <end position="990"/>
    </location>
</feature>
<dbReference type="Proteomes" id="UP000218334">
    <property type="component" value="Unassembled WGS sequence"/>
</dbReference>
<gene>
    <name evidence="2" type="ORF">ARMSODRAFT_894015</name>
</gene>
<accession>A0A2H3AY35</accession>
<feature type="compositionally biased region" description="Basic and acidic residues" evidence="1">
    <location>
        <begin position="904"/>
        <end position="915"/>
    </location>
</feature>
<proteinExistence type="predicted"/>
<dbReference type="EMBL" id="KZ293457">
    <property type="protein sequence ID" value="PBK63611.1"/>
    <property type="molecule type" value="Genomic_DNA"/>
</dbReference>
<protein>
    <submittedName>
        <fullName evidence="2">Uncharacterized protein</fullName>
    </submittedName>
</protein>
<dbReference type="AlphaFoldDB" id="A0A2H3AY35"/>
<evidence type="ECO:0000313" key="3">
    <source>
        <dbReference type="Proteomes" id="UP000218334"/>
    </source>
</evidence>
<organism evidence="2 3">
    <name type="scientific">Armillaria solidipes</name>
    <dbReference type="NCBI Taxonomy" id="1076256"/>
    <lineage>
        <taxon>Eukaryota</taxon>
        <taxon>Fungi</taxon>
        <taxon>Dikarya</taxon>
        <taxon>Basidiomycota</taxon>
        <taxon>Agaricomycotina</taxon>
        <taxon>Agaricomycetes</taxon>
        <taxon>Agaricomycetidae</taxon>
        <taxon>Agaricales</taxon>
        <taxon>Marasmiineae</taxon>
        <taxon>Physalacriaceae</taxon>
        <taxon>Armillaria</taxon>
    </lineage>
</organism>
<name>A0A2H3AY35_9AGAR</name>
<feature type="region of interest" description="Disordered" evidence="1">
    <location>
        <begin position="891"/>
        <end position="915"/>
    </location>
</feature>
<reference evidence="3" key="1">
    <citation type="journal article" date="2017" name="Nat. Ecol. Evol.">
        <title>Genome expansion and lineage-specific genetic innovations in the forest pathogenic fungi Armillaria.</title>
        <authorList>
            <person name="Sipos G."/>
            <person name="Prasanna A.N."/>
            <person name="Walter M.C."/>
            <person name="O'Connor E."/>
            <person name="Balint B."/>
            <person name="Krizsan K."/>
            <person name="Kiss B."/>
            <person name="Hess J."/>
            <person name="Varga T."/>
            <person name="Slot J."/>
            <person name="Riley R."/>
            <person name="Boka B."/>
            <person name="Rigling D."/>
            <person name="Barry K."/>
            <person name="Lee J."/>
            <person name="Mihaltcheva S."/>
            <person name="LaButti K."/>
            <person name="Lipzen A."/>
            <person name="Waldron R."/>
            <person name="Moloney N.M."/>
            <person name="Sperisen C."/>
            <person name="Kredics L."/>
            <person name="Vagvoelgyi C."/>
            <person name="Patrignani A."/>
            <person name="Fitzpatrick D."/>
            <person name="Nagy I."/>
            <person name="Doyle S."/>
            <person name="Anderson J.B."/>
            <person name="Grigoriev I.V."/>
            <person name="Gueldener U."/>
            <person name="Muensterkoetter M."/>
            <person name="Nagy L.G."/>
        </authorList>
    </citation>
    <scope>NUCLEOTIDE SEQUENCE [LARGE SCALE GENOMIC DNA]</scope>
    <source>
        <strain evidence="3">28-4</strain>
    </source>
</reference>
<evidence type="ECO:0000256" key="1">
    <source>
        <dbReference type="SAM" id="MobiDB-lite"/>
    </source>
</evidence>